<keyword evidence="1" id="KW-0560">Oxidoreductase</keyword>
<dbReference type="EMBL" id="BLKT01000003">
    <property type="protein sequence ID" value="GFG58037.1"/>
    <property type="molecule type" value="Genomic_DNA"/>
</dbReference>
<reference evidence="1 2" key="1">
    <citation type="journal article" date="2019" name="Emerg. Microbes Infect.">
        <title>Comprehensive subspecies identification of 175 nontuberculous mycobacteria species based on 7547 genomic profiles.</title>
        <authorList>
            <person name="Matsumoto Y."/>
            <person name="Kinjo T."/>
            <person name="Motooka D."/>
            <person name="Nabeya D."/>
            <person name="Jung N."/>
            <person name="Uechi K."/>
            <person name="Horii T."/>
            <person name="Iida T."/>
            <person name="Fujita J."/>
            <person name="Nakamura S."/>
        </authorList>
    </citation>
    <scope>NUCLEOTIDE SEQUENCE [LARGE SCALE GENOMIC DNA]</scope>
    <source>
        <strain evidence="1 2">JCM 13392</strain>
    </source>
</reference>
<dbReference type="Gene3D" id="2.60.120.620">
    <property type="entry name" value="q2cbj1_9rhob like domain"/>
    <property type="match status" value="1"/>
</dbReference>
<dbReference type="Proteomes" id="UP000465241">
    <property type="component" value="Unassembled WGS sequence"/>
</dbReference>
<evidence type="ECO:0000313" key="1">
    <source>
        <dbReference type="EMBL" id="GFG58037.1"/>
    </source>
</evidence>
<name>A0A7I9WLE5_9MYCO</name>
<evidence type="ECO:0000313" key="2">
    <source>
        <dbReference type="Proteomes" id="UP000465241"/>
    </source>
</evidence>
<gene>
    <name evidence="1" type="ORF">MMUR_21730</name>
</gene>
<dbReference type="GO" id="GO:0016706">
    <property type="term" value="F:2-oxoglutarate-dependent dioxygenase activity"/>
    <property type="evidence" value="ECO:0007669"/>
    <property type="project" value="UniProtKB-ARBA"/>
</dbReference>
<keyword evidence="1" id="KW-0223">Dioxygenase</keyword>
<keyword evidence="2" id="KW-1185">Reference proteome</keyword>
<dbReference type="InterPro" id="IPR008775">
    <property type="entry name" value="Phytyl_CoA_dOase-like"/>
</dbReference>
<comment type="caution">
    <text evidence="1">The sequence shown here is derived from an EMBL/GenBank/DDBJ whole genome shotgun (WGS) entry which is preliminary data.</text>
</comment>
<proteinExistence type="predicted"/>
<dbReference type="Pfam" id="PF05721">
    <property type="entry name" value="PhyH"/>
    <property type="match status" value="1"/>
</dbReference>
<sequence length="244" mass="26210">MVDVEAFLSDGYLKIEQPQLRGAADEARALVWRQLGLTPHRARDWTEPVRWAADHTGQGPFGKLCESDRLAQALDALCGVGQWLPRGSLGNIPVRFPLPPTADDRGWHIDLNTPEPDGSWSVSARPRTVLLLTLLSDVGPDDAPTRIRAGSHRDVATVLSTTGIGAVRAGSVVDAASAHRPVVRATGRAGDMYVVHPFTVHAADQHRGRTVRFMAQAPVLLRTPLGPSTPSALGRVFDPPVTPG</sequence>
<dbReference type="AlphaFoldDB" id="A0A7I9WLE5"/>
<organism evidence="1 2">
    <name type="scientific">Mycolicibacterium murale</name>
    <dbReference type="NCBI Taxonomy" id="182220"/>
    <lineage>
        <taxon>Bacteria</taxon>
        <taxon>Bacillati</taxon>
        <taxon>Actinomycetota</taxon>
        <taxon>Actinomycetes</taxon>
        <taxon>Mycobacteriales</taxon>
        <taxon>Mycobacteriaceae</taxon>
        <taxon>Mycolicibacterium</taxon>
    </lineage>
</organism>
<dbReference type="SUPFAM" id="SSF51197">
    <property type="entry name" value="Clavaminate synthase-like"/>
    <property type="match status" value="1"/>
</dbReference>
<protein>
    <submittedName>
        <fullName evidence="1">Phytanoyl-CoA dioxygenase</fullName>
    </submittedName>
</protein>
<accession>A0A7I9WLE5</accession>
<dbReference type="RefSeq" id="WP_193489022.1">
    <property type="nucleotide sequence ID" value="NZ_BAAAMC010000031.1"/>
</dbReference>